<keyword evidence="5 7" id="KW-1133">Transmembrane helix</keyword>
<keyword evidence="10" id="KW-1185">Reference proteome</keyword>
<dbReference type="InterPro" id="IPR036938">
    <property type="entry name" value="PAP2/HPO_sf"/>
</dbReference>
<accession>A0A6I6JCT0</accession>
<keyword evidence="3 7" id="KW-0812">Transmembrane</keyword>
<dbReference type="AlphaFoldDB" id="A0A6I6JCT0"/>
<organism evidence="9 10">
    <name type="scientific">Pseudodesulfovibrio cashew</name>
    <dbReference type="NCBI Taxonomy" id="2678688"/>
    <lineage>
        <taxon>Bacteria</taxon>
        <taxon>Pseudomonadati</taxon>
        <taxon>Thermodesulfobacteriota</taxon>
        <taxon>Desulfovibrionia</taxon>
        <taxon>Desulfovibrionales</taxon>
        <taxon>Desulfovibrionaceae</taxon>
    </lineage>
</organism>
<gene>
    <name evidence="9" type="ORF">GM415_01620</name>
</gene>
<dbReference type="Gene3D" id="1.20.144.10">
    <property type="entry name" value="Phosphatidic acid phosphatase type 2/haloperoxidase"/>
    <property type="match status" value="1"/>
</dbReference>
<dbReference type="PANTHER" id="PTHR14969:SF62">
    <property type="entry name" value="DECAPRENYLPHOSPHORYL-5-PHOSPHORIBOSE PHOSPHATASE RV3807C-RELATED"/>
    <property type="match status" value="1"/>
</dbReference>
<comment type="subcellular location">
    <subcellularLocation>
        <location evidence="1">Cell membrane</location>
        <topology evidence="1">Multi-pass membrane protein</topology>
    </subcellularLocation>
</comment>
<evidence type="ECO:0000313" key="10">
    <source>
        <dbReference type="Proteomes" id="UP000428328"/>
    </source>
</evidence>
<evidence type="ECO:0000256" key="7">
    <source>
        <dbReference type="SAM" id="Phobius"/>
    </source>
</evidence>
<feature type="transmembrane region" description="Helical" evidence="7">
    <location>
        <begin position="52"/>
        <end position="75"/>
    </location>
</feature>
<evidence type="ECO:0000256" key="6">
    <source>
        <dbReference type="ARBA" id="ARBA00023136"/>
    </source>
</evidence>
<dbReference type="InterPro" id="IPR000326">
    <property type="entry name" value="PAP2/HPO"/>
</dbReference>
<dbReference type="Proteomes" id="UP000428328">
    <property type="component" value="Chromosome"/>
</dbReference>
<sequence>MNMHSTALKTALAALATALLIFLLYRYADRPLAEAAFALRDTAWHSMAKSLSLAADHLFFTFLIAAGLVVGALDGLQNGLTARSRHVLHFCLSVACAMLIGDALKEVFGRARPPLLFTKGIYGFFPMAGDYLHYSFPSGHTLRIFSAMTALGLILPRLRWPALGVALVVGASRVLALKHYPSDVLFGAFIGITAAVWAWRLLYPYGRERR</sequence>
<dbReference type="Pfam" id="PF01569">
    <property type="entry name" value="PAP2"/>
    <property type="match status" value="1"/>
</dbReference>
<feature type="transmembrane region" description="Helical" evidence="7">
    <location>
        <begin position="184"/>
        <end position="203"/>
    </location>
</feature>
<feature type="domain" description="Phosphatidic acid phosphatase type 2/haloperoxidase" evidence="8">
    <location>
        <begin position="90"/>
        <end position="199"/>
    </location>
</feature>
<evidence type="ECO:0000256" key="2">
    <source>
        <dbReference type="ARBA" id="ARBA00022475"/>
    </source>
</evidence>
<keyword evidence="2" id="KW-1003">Cell membrane</keyword>
<evidence type="ECO:0000256" key="4">
    <source>
        <dbReference type="ARBA" id="ARBA00022801"/>
    </source>
</evidence>
<evidence type="ECO:0000259" key="8">
    <source>
        <dbReference type="SMART" id="SM00014"/>
    </source>
</evidence>
<dbReference type="PANTHER" id="PTHR14969">
    <property type="entry name" value="SPHINGOSINE-1-PHOSPHATE PHOSPHOHYDROLASE"/>
    <property type="match status" value="1"/>
</dbReference>
<evidence type="ECO:0000313" key="9">
    <source>
        <dbReference type="EMBL" id="QGY38888.1"/>
    </source>
</evidence>
<keyword evidence="6 7" id="KW-0472">Membrane</keyword>
<dbReference type="GO" id="GO:0016787">
    <property type="term" value="F:hydrolase activity"/>
    <property type="evidence" value="ECO:0007669"/>
    <property type="project" value="UniProtKB-KW"/>
</dbReference>
<proteinExistence type="predicted"/>
<dbReference type="EMBL" id="CP046400">
    <property type="protein sequence ID" value="QGY38888.1"/>
    <property type="molecule type" value="Genomic_DNA"/>
</dbReference>
<feature type="transmembrane region" description="Helical" evidence="7">
    <location>
        <begin position="87"/>
        <end position="104"/>
    </location>
</feature>
<evidence type="ECO:0000256" key="1">
    <source>
        <dbReference type="ARBA" id="ARBA00004651"/>
    </source>
</evidence>
<dbReference type="SUPFAM" id="SSF48317">
    <property type="entry name" value="Acid phosphatase/Vanadium-dependent haloperoxidase"/>
    <property type="match status" value="1"/>
</dbReference>
<name>A0A6I6JCT0_9BACT</name>
<evidence type="ECO:0000256" key="3">
    <source>
        <dbReference type="ARBA" id="ARBA00022692"/>
    </source>
</evidence>
<reference evidence="9 10" key="1">
    <citation type="submission" date="2019-11" db="EMBL/GenBank/DDBJ databases">
        <authorList>
            <person name="Zheng R.K."/>
            <person name="Sun C.M."/>
        </authorList>
    </citation>
    <scope>NUCLEOTIDE SEQUENCE [LARGE SCALE GENOMIC DNA]</scope>
    <source>
        <strain evidence="9 10">SRB007</strain>
    </source>
</reference>
<keyword evidence="4" id="KW-0378">Hydrolase</keyword>
<dbReference type="GO" id="GO:0005886">
    <property type="term" value="C:plasma membrane"/>
    <property type="evidence" value="ECO:0007669"/>
    <property type="project" value="UniProtKB-SubCell"/>
</dbReference>
<protein>
    <submittedName>
        <fullName evidence="9">Phosphatase PAP2 family protein</fullName>
    </submittedName>
</protein>
<evidence type="ECO:0000256" key="5">
    <source>
        <dbReference type="ARBA" id="ARBA00022989"/>
    </source>
</evidence>
<dbReference type="KEGG" id="psel:GM415_01620"/>
<dbReference type="SMART" id="SM00014">
    <property type="entry name" value="acidPPc"/>
    <property type="match status" value="1"/>
</dbReference>